<dbReference type="KEGG" id="ams:AMIS_5330"/>
<keyword evidence="2" id="KW-0472">Membrane</keyword>
<reference evidence="3 4" key="1">
    <citation type="submission" date="2012-02" db="EMBL/GenBank/DDBJ databases">
        <title>Complete genome sequence of Actinoplanes missouriensis 431 (= NBRC 102363).</title>
        <authorList>
            <person name="Ohnishi Y."/>
            <person name="Ishikawa J."/>
            <person name="Sekine M."/>
            <person name="Hosoyama A."/>
            <person name="Harada T."/>
            <person name="Narita H."/>
            <person name="Hata T."/>
            <person name="Konno Y."/>
            <person name="Tutikane K."/>
            <person name="Fujita N."/>
            <person name="Horinouchi S."/>
            <person name="Hayakawa M."/>
        </authorList>
    </citation>
    <scope>NUCLEOTIDE SEQUENCE [LARGE SCALE GENOMIC DNA]</scope>
    <source>
        <strain evidence="4">ATCC 14538 / DSM 43046 / CBS 188.64 / JCM 3121 / NBRC 102363 / NCIMB 12654 / NRRL B-3342 / UNCC 431</strain>
    </source>
</reference>
<dbReference type="EMBL" id="AP012319">
    <property type="protein sequence ID" value="BAL85753.1"/>
    <property type="molecule type" value="Genomic_DNA"/>
</dbReference>
<sequence>MPDPTAAAHPAPEPRTGADDTPAAADSAAPTPAGPEPAEPASAGPEPAEPASAGPEPAEPASAGPEPAEPASAGTETDEPPVLGSAGTAPAIPPNAGFRLAAFGALLIVVLFAGYGLGRLNNGTAATSAPAGVGATPAPSSTVVDESQPHTHGVSVPVPGANAAGAAVGGLSLSSSGLTLTPVTTTFPAGRAQKLEFTVHGPGGAPVTTYAVVHDKPLHLIVIRRDLTGFQHLHPVMAPDGTWSIDLTLAEPGSYRMIADFTALVGGAQIATTLGSDLTVAGNYTPVTLPDPARATTTEGFQVGYEGTPGTAATQPLLMTVKDAAGKPVTVEPYLGAYGHLVVLRENDLAYVHVHPETRLIDGKIKFWLSAPSPGTYRMFLDFQVAGKVSTAAWTVVVS</sequence>
<protein>
    <recommendedName>
        <fullName evidence="5">Secreted protein</fullName>
    </recommendedName>
</protein>
<evidence type="ECO:0000256" key="1">
    <source>
        <dbReference type="SAM" id="MobiDB-lite"/>
    </source>
</evidence>
<accession>I0GYB6</accession>
<keyword evidence="2" id="KW-0812">Transmembrane</keyword>
<feature type="transmembrane region" description="Helical" evidence="2">
    <location>
        <begin position="100"/>
        <end position="118"/>
    </location>
</feature>
<dbReference type="PATRIC" id="fig|512565.3.peg.536"/>
<gene>
    <name evidence="3" type="ordered locus">AMIS_5330</name>
</gene>
<feature type="compositionally biased region" description="Low complexity" evidence="1">
    <location>
        <begin position="39"/>
        <end position="75"/>
    </location>
</feature>
<dbReference type="HOGENOM" id="CLU_055269_1_1_11"/>
<feature type="compositionally biased region" description="Low complexity" evidence="1">
    <location>
        <begin position="19"/>
        <end position="31"/>
    </location>
</feature>
<keyword evidence="2" id="KW-1133">Transmembrane helix</keyword>
<feature type="region of interest" description="Disordered" evidence="1">
    <location>
        <begin position="1"/>
        <end position="88"/>
    </location>
</feature>
<evidence type="ECO:0000313" key="3">
    <source>
        <dbReference type="EMBL" id="BAL85753.1"/>
    </source>
</evidence>
<dbReference type="STRING" id="512565.AMIS_5330"/>
<name>I0GYB6_ACTM4</name>
<evidence type="ECO:0000256" key="2">
    <source>
        <dbReference type="SAM" id="Phobius"/>
    </source>
</evidence>
<feature type="region of interest" description="Disordered" evidence="1">
    <location>
        <begin position="129"/>
        <end position="152"/>
    </location>
</feature>
<evidence type="ECO:0000313" key="4">
    <source>
        <dbReference type="Proteomes" id="UP000007882"/>
    </source>
</evidence>
<dbReference type="Proteomes" id="UP000007882">
    <property type="component" value="Chromosome"/>
</dbReference>
<dbReference type="RefSeq" id="WP_014440653.1">
    <property type="nucleotide sequence ID" value="NC_017093.1"/>
</dbReference>
<proteinExistence type="predicted"/>
<dbReference type="eggNOG" id="COG2372">
    <property type="taxonomic scope" value="Bacteria"/>
</dbReference>
<keyword evidence="4" id="KW-1185">Reference proteome</keyword>
<evidence type="ECO:0008006" key="5">
    <source>
        <dbReference type="Google" id="ProtNLM"/>
    </source>
</evidence>
<organism evidence="3 4">
    <name type="scientific">Actinoplanes missouriensis (strain ATCC 14538 / DSM 43046 / CBS 188.64 / JCM 3121 / NBRC 102363 / NCIMB 12654 / NRRL B-3342 / UNCC 431)</name>
    <dbReference type="NCBI Taxonomy" id="512565"/>
    <lineage>
        <taxon>Bacteria</taxon>
        <taxon>Bacillati</taxon>
        <taxon>Actinomycetota</taxon>
        <taxon>Actinomycetes</taxon>
        <taxon>Micromonosporales</taxon>
        <taxon>Micromonosporaceae</taxon>
        <taxon>Actinoplanes</taxon>
    </lineage>
</organism>
<dbReference type="AlphaFoldDB" id="I0GYB6"/>